<dbReference type="GO" id="GO:0033765">
    <property type="term" value="F:steroid dehydrogenase activity, acting on the CH-CH group of donors"/>
    <property type="evidence" value="ECO:0007669"/>
    <property type="project" value="UniProtKB-ARBA"/>
</dbReference>
<dbReference type="RefSeq" id="WP_117894120.1">
    <property type="nucleotide sequence ID" value="NZ_CABJCV010000003.1"/>
</dbReference>
<dbReference type="InterPro" id="IPR050315">
    <property type="entry name" value="FAD-oxidoreductase_2"/>
</dbReference>
<keyword evidence="10" id="KW-0732">Signal</keyword>
<evidence type="ECO:0000256" key="3">
    <source>
        <dbReference type="ARBA" id="ARBA00008040"/>
    </source>
</evidence>
<proteinExistence type="inferred from homology"/>
<dbReference type="SUPFAM" id="SSF56425">
    <property type="entry name" value="Succinate dehydrogenase/fumarate reductase flavoprotein, catalytic domain"/>
    <property type="match status" value="1"/>
</dbReference>
<dbReference type="GO" id="GO:0016020">
    <property type="term" value="C:membrane"/>
    <property type="evidence" value="ECO:0007669"/>
    <property type="project" value="InterPro"/>
</dbReference>
<dbReference type="AlphaFoldDB" id="A0A412G5B4"/>
<dbReference type="Pfam" id="PF00890">
    <property type="entry name" value="FAD_binding_2"/>
    <property type="match status" value="1"/>
</dbReference>
<evidence type="ECO:0000256" key="10">
    <source>
        <dbReference type="SAM" id="SignalP"/>
    </source>
</evidence>
<keyword evidence="6" id="KW-0285">Flavoprotein</keyword>
<evidence type="ECO:0000256" key="7">
    <source>
        <dbReference type="ARBA" id="ARBA00022827"/>
    </source>
</evidence>
<gene>
    <name evidence="12" type="ORF">DWY25_04265</name>
</gene>
<dbReference type="EMBL" id="QRUP01000003">
    <property type="protein sequence ID" value="RGR75959.1"/>
    <property type="molecule type" value="Genomic_DNA"/>
</dbReference>
<feature type="domain" description="FMN-binding" evidence="11">
    <location>
        <begin position="45"/>
        <end position="117"/>
    </location>
</feature>
<dbReference type="SUPFAM" id="SSF51905">
    <property type="entry name" value="FAD/NAD(P)-binding domain"/>
    <property type="match status" value="1"/>
</dbReference>
<comment type="cofactor">
    <cofactor evidence="1">
        <name>FMN</name>
        <dbReference type="ChEBI" id="CHEBI:58210"/>
    </cofactor>
</comment>
<keyword evidence="8" id="KW-0560">Oxidoreductase</keyword>
<feature type="chain" id="PRO_5038796955" description="Urocanate reductase" evidence="10">
    <location>
        <begin position="20"/>
        <end position="593"/>
    </location>
</feature>
<dbReference type="PROSITE" id="PS51257">
    <property type="entry name" value="PROKAR_LIPOPROTEIN"/>
    <property type="match status" value="1"/>
</dbReference>
<evidence type="ECO:0000256" key="2">
    <source>
        <dbReference type="ARBA" id="ARBA00001974"/>
    </source>
</evidence>
<dbReference type="PRINTS" id="PR00368">
    <property type="entry name" value="FADPNR"/>
</dbReference>
<dbReference type="Pfam" id="PF04205">
    <property type="entry name" value="FMN_bind"/>
    <property type="match status" value="1"/>
</dbReference>
<evidence type="ECO:0000256" key="5">
    <source>
        <dbReference type="ARBA" id="ARBA00015872"/>
    </source>
</evidence>
<evidence type="ECO:0000256" key="9">
    <source>
        <dbReference type="ARBA" id="ARBA00049922"/>
    </source>
</evidence>
<protein>
    <recommendedName>
        <fullName evidence="5">Urocanate reductase</fullName>
        <ecNumber evidence="4">1.3.99.33</ecNumber>
    </recommendedName>
</protein>
<evidence type="ECO:0000313" key="12">
    <source>
        <dbReference type="EMBL" id="RGR75959.1"/>
    </source>
</evidence>
<organism evidence="12 13">
    <name type="scientific">Holdemania filiformis</name>
    <dbReference type="NCBI Taxonomy" id="61171"/>
    <lineage>
        <taxon>Bacteria</taxon>
        <taxon>Bacillati</taxon>
        <taxon>Bacillota</taxon>
        <taxon>Erysipelotrichia</taxon>
        <taxon>Erysipelotrichales</taxon>
        <taxon>Erysipelotrichaceae</taxon>
        <taxon>Holdemania</taxon>
    </lineage>
</organism>
<feature type="signal peptide" evidence="10">
    <location>
        <begin position="1"/>
        <end position="19"/>
    </location>
</feature>
<keyword evidence="13" id="KW-1185">Reference proteome</keyword>
<evidence type="ECO:0000313" key="13">
    <source>
        <dbReference type="Proteomes" id="UP000284178"/>
    </source>
</evidence>
<dbReference type="InterPro" id="IPR007329">
    <property type="entry name" value="FMN-bd"/>
</dbReference>
<reference evidence="12 13" key="1">
    <citation type="submission" date="2018-08" db="EMBL/GenBank/DDBJ databases">
        <title>A genome reference for cultivated species of the human gut microbiota.</title>
        <authorList>
            <person name="Zou Y."/>
            <person name="Xue W."/>
            <person name="Luo G."/>
        </authorList>
    </citation>
    <scope>NUCLEOTIDE SEQUENCE [LARGE SCALE GENOMIC DNA]</scope>
    <source>
        <strain evidence="12 13">AF24-29</strain>
    </source>
</reference>
<dbReference type="InterPro" id="IPR036188">
    <property type="entry name" value="FAD/NAD-bd_sf"/>
</dbReference>
<dbReference type="PANTHER" id="PTHR43400:SF7">
    <property type="entry name" value="FAD-DEPENDENT OXIDOREDUCTASE 2 FAD BINDING DOMAIN-CONTAINING PROTEIN"/>
    <property type="match status" value="1"/>
</dbReference>
<dbReference type="Gene3D" id="3.90.1010.20">
    <property type="match status" value="1"/>
</dbReference>
<comment type="similarity">
    <text evidence="3">Belongs to the FAD-dependent oxidoreductase 2 family. FRD/SDH subfamily.</text>
</comment>
<evidence type="ECO:0000256" key="1">
    <source>
        <dbReference type="ARBA" id="ARBA00001917"/>
    </source>
</evidence>
<dbReference type="InterPro" id="IPR027477">
    <property type="entry name" value="Succ_DH/fumarate_Rdtase_cat_sf"/>
</dbReference>
<dbReference type="PANTHER" id="PTHR43400">
    <property type="entry name" value="FUMARATE REDUCTASE"/>
    <property type="match status" value="1"/>
</dbReference>
<sequence length="593" mass="64146">MKKILLCVLLALLSISLVACTTTNEDKPSLTDGTYTATKNGFQEGYETVSVTIQDNKIAKVLITESTDFPVTLTTPALKEIPTAIVEHQTYNVDTVTGATMTSLAIKLAVKDCLEQAGGTEGFNHAVEAKEPIVKEDITTNILVVGAGGSGMMAALEAYTDGTVNSISGLSVTLIEKAASVGGITSLSGGVHYVYTDETGAYDEAWANKCLENEKATLQASMELEFNEELMKNEILINQHANQLMNETGVQQADAWGHMTFASNDDHVDPKWNGSYFTYAMGPYIENSGIDLRVNTSATSLLTDETGTVIGASVQDKEGTYNIYADKVILCTGGFAQNQELIKKYAPGFEKGIVFSSGTNDGDGIIMAEKLNAQIIGNKMMGHIGADGNVGARPDFGAAVYYGWNMHPFVNMNGERFTNEDKSKYQIYHDILNQPELTAWAILDADDPFVPDLEASTSEYVHKADTLEDLANELGLPFDTLQKTVQEWNECVANGNDAYFGTDISHMQELKDGPYYAYILRPITMTSEVGVKVDGECRVLDVNGTVIQNLFAAGDMIMGGNIVSYYFDARGTGTAFYSGTLAGKTAKNESLEH</sequence>
<dbReference type="Gene3D" id="3.50.50.60">
    <property type="entry name" value="FAD/NAD(P)-binding domain"/>
    <property type="match status" value="1"/>
</dbReference>
<evidence type="ECO:0000256" key="8">
    <source>
        <dbReference type="ARBA" id="ARBA00023002"/>
    </source>
</evidence>
<evidence type="ECO:0000259" key="11">
    <source>
        <dbReference type="SMART" id="SM00900"/>
    </source>
</evidence>
<keyword evidence="7" id="KW-0274">FAD</keyword>
<accession>A0A412G5B4</accession>
<comment type="catalytic activity">
    <reaction evidence="9">
        <text>dihydrourocanate + A = urocanate + AH2</text>
        <dbReference type="Rhea" id="RHEA:36059"/>
        <dbReference type="ChEBI" id="CHEBI:13193"/>
        <dbReference type="ChEBI" id="CHEBI:17499"/>
        <dbReference type="ChEBI" id="CHEBI:27247"/>
        <dbReference type="ChEBI" id="CHEBI:72991"/>
        <dbReference type="EC" id="1.3.99.33"/>
    </reaction>
</comment>
<comment type="cofactor">
    <cofactor evidence="2">
        <name>FAD</name>
        <dbReference type="ChEBI" id="CHEBI:57692"/>
    </cofactor>
</comment>
<dbReference type="GO" id="GO:0010181">
    <property type="term" value="F:FMN binding"/>
    <property type="evidence" value="ECO:0007669"/>
    <property type="project" value="InterPro"/>
</dbReference>
<dbReference type="Gene3D" id="3.90.700.10">
    <property type="entry name" value="Succinate dehydrogenase/fumarate reductase flavoprotein, catalytic domain"/>
    <property type="match status" value="1"/>
</dbReference>
<dbReference type="SMART" id="SM00900">
    <property type="entry name" value="FMN_bind"/>
    <property type="match status" value="1"/>
</dbReference>
<evidence type="ECO:0000256" key="4">
    <source>
        <dbReference type="ARBA" id="ARBA00013137"/>
    </source>
</evidence>
<evidence type="ECO:0000256" key="6">
    <source>
        <dbReference type="ARBA" id="ARBA00022630"/>
    </source>
</evidence>
<comment type="caution">
    <text evidence="12">The sequence shown here is derived from an EMBL/GenBank/DDBJ whole genome shotgun (WGS) entry which is preliminary data.</text>
</comment>
<dbReference type="Proteomes" id="UP000284178">
    <property type="component" value="Unassembled WGS sequence"/>
</dbReference>
<dbReference type="EC" id="1.3.99.33" evidence="4"/>
<dbReference type="InterPro" id="IPR003953">
    <property type="entry name" value="FAD-dep_OxRdtase_2_FAD-bd"/>
</dbReference>
<dbReference type="GeneID" id="83014620"/>
<name>A0A412G5B4_9FIRM</name>